<feature type="transmembrane region" description="Helical" evidence="1">
    <location>
        <begin position="195"/>
        <end position="216"/>
    </location>
</feature>
<dbReference type="EMBL" id="DSVQ01000012">
    <property type="protein sequence ID" value="HGT39350.1"/>
    <property type="molecule type" value="Genomic_DNA"/>
</dbReference>
<feature type="transmembrane region" description="Helical" evidence="1">
    <location>
        <begin position="93"/>
        <end position="111"/>
    </location>
</feature>
<accession>A0A7C4QVE4</accession>
<keyword evidence="1" id="KW-0812">Transmembrane</keyword>
<feature type="transmembrane region" description="Helical" evidence="1">
    <location>
        <begin position="6"/>
        <end position="22"/>
    </location>
</feature>
<sequence>MLSLFLLQLLAGISLMWCLIPRHQITSGFFRIQMLLALGLAVLVMLSAGRTSFDELTPISAAWGWQRLLMGPTVLAAYTGSVLWMLDRRRQGTVCLVLVAGLSSAAVLLSAGGSVQPAWLGYLSAYATSATLGGAVTGMLLGHWYLTAPAMSIAPLHRLTWMFTVAVMLRLLVSTAGWALSQAPVQGSLIGTWLALRWLAGIFLPLVLCGMTLRILRYRNTQAATGVLFAAVIVVFIGEMSALLLRHELHHPY</sequence>
<feature type="transmembrane region" description="Helical" evidence="1">
    <location>
        <begin position="223"/>
        <end position="245"/>
    </location>
</feature>
<proteinExistence type="predicted"/>
<evidence type="ECO:0000313" key="2">
    <source>
        <dbReference type="EMBL" id="HGT39350.1"/>
    </source>
</evidence>
<reference evidence="2" key="1">
    <citation type="journal article" date="2020" name="mSystems">
        <title>Genome- and Community-Level Interaction Insights into Carbon Utilization and Element Cycling Functions of Hydrothermarchaeota in Hydrothermal Sediment.</title>
        <authorList>
            <person name="Zhou Z."/>
            <person name="Liu Y."/>
            <person name="Xu W."/>
            <person name="Pan J."/>
            <person name="Luo Z.H."/>
            <person name="Li M."/>
        </authorList>
    </citation>
    <scope>NUCLEOTIDE SEQUENCE [LARGE SCALE GENOMIC DNA]</scope>
    <source>
        <strain evidence="2">SpSt-508</strain>
    </source>
</reference>
<organism evidence="2">
    <name type="scientific">Schlesneria paludicola</name>
    <dbReference type="NCBI Taxonomy" id="360056"/>
    <lineage>
        <taxon>Bacteria</taxon>
        <taxon>Pseudomonadati</taxon>
        <taxon>Planctomycetota</taxon>
        <taxon>Planctomycetia</taxon>
        <taxon>Planctomycetales</taxon>
        <taxon>Planctomycetaceae</taxon>
        <taxon>Schlesneria</taxon>
    </lineage>
</organism>
<feature type="transmembrane region" description="Helical" evidence="1">
    <location>
        <begin position="123"/>
        <end position="147"/>
    </location>
</feature>
<evidence type="ECO:0000256" key="1">
    <source>
        <dbReference type="SAM" id="Phobius"/>
    </source>
</evidence>
<name>A0A7C4QVE4_9PLAN</name>
<keyword evidence="1" id="KW-1133">Transmembrane helix</keyword>
<feature type="transmembrane region" description="Helical" evidence="1">
    <location>
        <begin position="29"/>
        <end position="48"/>
    </location>
</feature>
<comment type="caution">
    <text evidence="2">The sequence shown here is derived from an EMBL/GenBank/DDBJ whole genome shotgun (WGS) entry which is preliminary data.</text>
</comment>
<dbReference type="AlphaFoldDB" id="A0A7C4QVE4"/>
<feature type="transmembrane region" description="Helical" evidence="1">
    <location>
        <begin position="68"/>
        <end position="86"/>
    </location>
</feature>
<gene>
    <name evidence="2" type="ORF">ENS64_08840</name>
</gene>
<protein>
    <recommendedName>
        <fullName evidence="3">DMSO reductase</fullName>
    </recommendedName>
</protein>
<evidence type="ECO:0008006" key="3">
    <source>
        <dbReference type="Google" id="ProtNLM"/>
    </source>
</evidence>
<keyword evidence="1" id="KW-0472">Membrane</keyword>
<feature type="transmembrane region" description="Helical" evidence="1">
    <location>
        <begin position="159"/>
        <end position="180"/>
    </location>
</feature>